<dbReference type="AlphaFoldDB" id="A0A167IH29"/>
<dbReference type="SUPFAM" id="SSF54523">
    <property type="entry name" value="Pili subunits"/>
    <property type="match status" value="1"/>
</dbReference>
<dbReference type="InterPro" id="IPR013545">
    <property type="entry name" value="T2SS_protein-GspG_C"/>
</dbReference>
<evidence type="ECO:0000313" key="3">
    <source>
        <dbReference type="Proteomes" id="UP000076661"/>
    </source>
</evidence>
<gene>
    <name evidence="2" type="ORF">N478_26295</name>
</gene>
<proteinExistence type="predicted"/>
<reference evidence="2 3" key="1">
    <citation type="submission" date="2013-07" db="EMBL/GenBank/DDBJ databases">
        <title>Comparative Genomic and Metabolomic Analysis of Twelve Strains of Pseudoalteromonas luteoviolacea.</title>
        <authorList>
            <person name="Vynne N.G."/>
            <person name="Mansson M."/>
            <person name="Gram L."/>
        </authorList>
    </citation>
    <scope>NUCLEOTIDE SEQUENCE [LARGE SCALE GENOMIC DNA]</scope>
    <source>
        <strain evidence="2 3">S4060-1</strain>
    </source>
</reference>
<dbReference type="Gene3D" id="3.30.700.10">
    <property type="entry name" value="Glycoprotein, Type 4 Pilin"/>
    <property type="match status" value="1"/>
</dbReference>
<dbReference type="EMBL" id="AUXX01000070">
    <property type="protein sequence ID" value="KZN59519.1"/>
    <property type="molecule type" value="Genomic_DNA"/>
</dbReference>
<name>A0A167IH29_9GAMM</name>
<dbReference type="InterPro" id="IPR045584">
    <property type="entry name" value="Pilin-like"/>
</dbReference>
<dbReference type="Pfam" id="PF08334">
    <property type="entry name" value="T2SSG"/>
    <property type="match status" value="1"/>
</dbReference>
<sequence length="135" mass="15114">MKVALIGFFIFIFWFLFSIIHSGRCGYHTSAAYKISLDITTLSEAVRVYSLENNSLPKSLQDLVPKYVSEIPVDVWDRDYIYESTSADDYKISSLGSDAVKGGIGASADIHSNMTEEEFDKIVECIERPILGCND</sequence>
<evidence type="ECO:0000259" key="1">
    <source>
        <dbReference type="Pfam" id="PF08334"/>
    </source>
</evidence>
<comment type="caution">
    <text evidence="2">The sequence shown here is derived from an EMBL/GenBank/DDBJ whole genome shotgun (WGS) entry which is preliminary data.</text>
</comment>
<dbReference type="RefSeq" id="WP_063383176.1">
    <property type="nucleotide sequence ID" value="NZ_AUXX01000070.1"/>
</dbReference>
<evidence type="ECO:0000313" key="2">
    <source>
        <dbReference type="EMBL" id="KZN59519.1"/>
    </source>
</evidence>
<dbReference type="PATRIC" id="fig|1365257.3.peg.5156"/>
<accession>A0A167IH29</accession>
<organism evidence="2 3">
    <name type="scientific">Pseudoalteromonas luteoviolacea S4060-1</name>
    <dbReference type="NCBI Taxonomy" id="1365257"/>
    <lineage>
        <taxon>Bacteria</taxon>
        <taxon>Pseudomonadati</taxon>
        <taxon>Pseudomonadota</taxon>
        <taxon>Gammaproteobacteria</taxon>
        <taxon>Alteromonadales</taxon>
        <taxon>Pseudoalteromonadaceae</taxon>
        <taxon>Pseudoalteromonas</taxon>
    </lineage>
</organism>
<feature type="domain" description="Type II secretion system protein GspG C-terminal" evidence="1">
    <location>
        <begin position="32"/>
        <end position="112"/>
    </location>
</feature>
<protein>
    <recommendedName>
        <fullName evidence="1">Type II secretion system protein GspG C-terminal domain-containing protein</fullName>
    </recommendedName>
</protein>
<dbReference type="Proteomes" id="UP000076661">
    <property type="component" value="Unassembled WGS sequence"/>
</dbReference>